<comment type="caution">
    <text evidence="6">The sequence shown here is derived from an EMBL/GenBank/DDBJ whole genome shotgun (WGS) entry which is preliminary data.</text>
</comment>
<dbReference type="GO" id="GO:0005524">
    <property type="term" value="F:ATP binding"/>
    <property type="evidence" value="ECO:0007669"/>
    <property type="project" value="UniProtKB-KW"/>
</dbReference>
<dbReference type="FunFam" id="3.30.420.40:FF:000050">
    <property type="entry name" value="Actin, alpha skeletal muscle"/>
    <property type="match status" value="1"/>
</dbReference>
<keyword evidence="3" id="KW-0547">Nucleotide-binding</keyword>
<dbReference type="EMBL" id="VEPZ02001499">
    <property type="protein sequence ID" value="KAE8670821.1"/>
    <property type="molecule type" value="Genomic_DNA"/>
</dbReference>
<name>A0A6A2X6N3_HIBSY</name>
<dbReference type="Gene3D" id="3.30.420.40">
    <property type="match status" value="3"/>
</dbReference>
<evidence type="ECO:0000256" key="2">
    <source>
        <dbReference type="ARBA" id="ARBA00006752"/>
    </source>
</evidence>
<dbReference type="SMART" id="SM00268">
    <property type="entry name" value="ACTIN"/>
    <property type="match status" value="1"/>
</dbReference>
<gene>
    <name evidence="6" type="ORF">F3Y22_tig00112079pilonHSYRG00063</name>
</gene>
<dbReference type="PROSITE" id="PS00432">
    <property type="entry name" value="ACTINS_2"/>
    <property type="match status" value="1"/>
</dbReference>
<comment type="similarity">
    <text evidence="2 5">Belongs to the actin family.</text>
</comment>
<evidence type="ECO:0000256" key="3">
    <source>
        <dbReference type="ARBA" id="ARBA00022741"/>
    </source>
</evidence>
<dbReference type="Pfam" id="PF00022">
    <property type="entry name" value="Actin"/>
    <property type="match status" value="2"/>
</dbReference>
<evidence type="ECO:0000313" key="7">
    <source>
        <dbReference type="Proteomes" id="UP000436088"/>
    </source>
</evidence>
<dbReference type="AlphaFoldDB" id="A0A6A2X6N3"/>
<reference evidence="6" key="1">
    <citation type="submission" date="2019-09" db="EMBL/GenBank/DDBJ databases">
        <title>Draft genome information of white flower Hibiscus syriacus.</title>
        <authorList>
            <person name="Kim Y.-M."/>
        </authorList>
    </citation>
    <scope>NUCLEOTIDE SEQUENCE [LARGE SCALE GENOMIC DNA]</scope>
    <source>
        <strain evidence="6">YM2019G1</strain>
    </source>
</reference>
<keyword evidence="7" id="KW-1185">Reference proteome</keyword>
<dbReference type="Gene3D" id="3.90.640.10">
    <property type="entry name" value="Actin, Chain A, domain 4"/>
    <property type="match status" value="1"/>
</dbReference>
<evidence type="ECO:0000313" key="6">
    <source>
        <dbReference type="EMBL" id="KAE8670821.1"/>
    </source>
</evidence>
<dbReference type="InterPro" id="IPR004001">
    <property type="entry name" value="Actin_CS"/>
</dbReference>
<evidence type="ECO:0000256" key="4">
    <source>
        <dbReference type="ARBA" id="ARBA00022840"/>
    </source>
</evidence>
<evidence type="ECO:0000256" key="1">
    <source>
        <dbReference type="ARBA" id="ARBA00004245"/>
    </source>
</evidence>
<accession>A0A6A2X6N3</accession>
<comment type="subcellular location">
    <subcellularLocation>
        <location evidence="1">Cytoplasm</location>
        <location evidence="1">Cytoskeleton</location>
    </subcellularLocation>
</comment>
<evidence type="ECO:0000256" key="5">
    <source>
        <dbReference type="RuleBase" id="RU000487"/>
    </source>
</evidence>
<protein>
    <submittedName>
        <fullName evidence="6">Actin-3</fullName>
    </submittedName>
</protein>
<dbReference type="InterPro" id="IPR004000">
    <property type="entry name" value="Actin"/>
</dbReference>
<keyword evidence="4" id="KW-0067">ATP-binding</keyword>
<sequence>MVDTEYIQPLVCDNGIGMVKVGFAGDDTPRHGIVNNWDDMEKIWHHTFYNKLRVAPEEHHVLLIEAPLNCSLVVCQWSYTGYAFPHAILRLELVSRDLINALMKIFTERDYMFTTTAKREIVRDMKEKLVYIAMDYEQELETAKSSSSVEKNYELPDVQVITIGAERLRCPEDLYGNIVLSGGSIMFSVIADRMSKEITALAPNNMKIKVVAPPDRKYSVWIGGSILASLSTFQQMWISKGEYDESGPSIVHRKCF</sequence>
<dbReference type="Proteomes" id="UP000436088">
    <property type="component" value="Unassembled WGS sequence"/>
</dbReference>
<proteinExistence type="inferred from homology"/>
<organism evidence="6 7">
    <name type="scientific">Hibiscus syriacus</name>
    <name type="common">Rose of Sharon</name>
    <dbReference type="NCBI Taxonomy" id="106335"/>
    <lineage>
        <taxon>Eukaryota</taxon>
        <taxon>Viridiplantae</taxon>
        <taxon>Streptophyta</taxon>
        <taxon>Embryophyta</taxon>
        <taxon>Tracheophyta</taxon>
        <taxon>Spermatophyta</taxon>
        <taxon>Magnoliopsida</taxon>
        <taxon>eudicotyledons</taxon>
        <taxon>Gunneridae</taxon>
        <taxon>Pentapetalae</taxon>
        <taxon>rosids</taxon>
        <taxon>malvids</taxon>
        <taxon>Malvales</taxon>
        <taxon>Malvaceae</taxon>
        <taxon>Malvoideae</taxon>
        <taxon>Hibiscus</taxon>
    </lineage>
</organism>
<dbReference type="InterPro" id="IPR043129">
    <property type="entry name" value="ATPase_NBD"/>
</dbReference>
<dbReference type="PANTHER" id="PTHR11937">
    <property type="entry name" value="ACTIN"/>
    <property type="match status" value="1"/>
</dbReference>
<dbReference type="GO" id="GO:0005856">
    <property type="term" value="C:cytoskeleton"/>
    <property type="evidence" value="ECO:0007669"/>
    <property type="project" value="UniProtKB-SubCell"/>
</dbReference>
<dbReference type="SUPFAM" id="SSF53067">
    <property type="entry name" value="Actin-like ATPase domain"/>
    <property type="match status" value="2"/>
</dbReference>
<dbReference type="FunFam" id="3.90.640.10:FF:000047">
    <property type="entry name" value="Actin, alpha skeletal muscle"/>
    <property type="match status" value="1"/>
</dbReference>